<sequence length="605" mass="70454">MLRDSLFPAWKFYYVDYASLKKFLYERTDKGYTADDEAEFVNLLEGELDKVHNFQQTKSGEMKRRIEYCEKQVDLISENKAPVEAKREQLDVIEREIDAVISEVYELAKFTRLNFTAFLKIVKKHDKNAPFVLKPVFTVRLNSKPFFKENFDELLLELSRLYNIVRNGGVDVDQDKDPQSGNGQNFVRQTTKYWVHPDNVMELKLYILKYLPVLIYRTKGSTKPPNPAITSIYYDNEDLDLYQGRIEKSEGAEAIRLRWYGDMESNEIFVERKTHHEDWTGEKSVKERFSVKEKYIRKLREEGKKSDQDLQDMETLSYEVQESVRSKRLVPEHSITAPHFRSPGDARVRISLDTELSMVREDGFDGKPRAGDNWRRKDIGIDYPFSQLPEKDICRFPYAILEVKLQTQSGVEPPQWVPKFSKFIHGVSTLLEDRVDVFPFWFSQMDRDIRKPVSRDIGISRTSSPRASMTDIEGLTPASRVQHKGDSRTQAPSAHYSDEERMVGEETSLLRNRRRERRRQRSRDSGMSRFIRSLNPFSQARKYEPLPSDAPFAARQPTNASTSKRIAVPVRVEPKVFFANERTFLSWLNFAIVLGSLALGLLNFG</sequence>
<protein>
    <submittedName>
        <fullName evidence="9">SPX-domain-containing protein</fullName>
    </submittedName>
</protein>
<evidence type="ECO:0000256" key="5">
    <source>
        <dbReference type="ARBA" id="ARBA00023136"/>
    </source>
</evidence>
<feature type="region of interest" description="Disordered" evidence="6">
    <location>
        <begin position="458"/>
        <end position="525"/>
    </location>
</feature>
<keyword evidence="4 7" id="KW-1133">Transmembrane helix</keyword>
<name>A0A1Y1W5B8_9FUNG</name>
<keyword evidence="2" id="KW-0926">Vacuole</keyword>
<dbReference type="PROSITE" id="PS51382">
    <property type="entry name" value="SPX"/>
    <property type="match status" value="1"/>
</dbReference>
<dbReference type="Proteomes" id="UP000193922">
    <property type="component" value="Unassembled WGS sequence"/>
</dbReference>
<evidence type="ECO:0000256" key="7">
    <source>
        <dbReference type="SAM" id="Phobius"/>
    </source>
</evidence>
<dbReference type="GO" id="GO:0006799">
    <property type="term" value="P:polyphosphate biosynthetic process"/>
    <property type="evidence" value="ECO:0007669"/>
    <property type="project" value="UniProtKB-ARBA"/>
</dbReference>
<dbReference type="GO" id="GO:0000329">
    <property type="term" value="C:fungal-type vacuole membrane"/>
    <property type="evidence" value="ECO:0007669"/>
    <property type="project" value="TreeGrafter"/>
</dbReference>
<dbReference type="RefSeq" id="XP_040742499.1">
    <property type="nucleotide sequence ID" value="XM_040889282.1"/>
</dbReference>
<evidence type="ECO:0000256" key="3">
    <source>
        <dbReference type="ARBA" id="ARBA00022692"/>
    </source>
</evidence>
<organism evidence="9 10">
    <name type="scientific">Linderina pennispora</name>
    <dbReference type="NCBI Taxonomy" id="61395"/>
    <lineage>
        <taxon>Eukaryota</taxon>
        <taxon>Fungi</taxon>
        <taxon>Fungi incertae sedis</taxon>
        <taxon>Zoopagomycota</taxon>
        <taxon>Kickxellomycotina</taxon>
        <taxon>Kickxellomycetes</taxon>
        <taxon>Kickxellales</taxon>
        <taxon>Kickxellaceae</taxon>
        <taxon>Linderina</taxon>
    </lineage>
</organism>
<reference evidence="9 10" key="1">
    <citation type="submission" date="2016-07" db="EMBL/GenBank/DDBJ databases">
        <title>Pervasive Adenine N6-methylation of Active Genes in Fungi.</title>
        <authorList>
            <consortium name="DOE Joint Genome Institute"/>
            <person name="Mondo S.J."/>
            <person name="Dannebaum R.O."/>
            <person name="Kuo R.C."/>
            <person name="Labutti K."/>
            <person name="Haridas S."/>
            <person name="Kuo A."/>
            <person name="Salamov A."/>
            <person name="Ahrendt S.R."/>
            <person name="Lipzen A."/>
            <person name="Sullivan W."/>
            <person name="Andreopoulos W.B."/>
            <person name="Clum A."/>
            <person name="Lindquist E."/>
            <person name="Daum C."/>
            <person name="Ramamoorthy G.K."/>
            <person name="Gryganskyi A."/>
            <person name="Culley D."/>
            <person name="Magnuson J.K."/>
            <person name="James T.Y."/>
            <person name="O'Malley M.A."/>
            <person name="Stajich J.E."/>
            <person name="Spatafora J.W."/>
            <person name="Visel A."/>
            <person name="Grigoriev I.V."/>
        </authorList>
    </citation>
    <scope>NUCLEOTIDE SEQUENCE [LARGE SCALE GENOMIC DNA]</scope>
    <source>
        <strain evidence="9 10">ATCC 12442</strain>
    </source>
</reference>
<dbReference type="InterPro" id="IPR018966">
    <property type="entry name" value="VTC_domain"/>
</dbReference>
<evidence type="ECO:0000256" key="4">
    <source>
        <dbReference type="ARBA" id="ARBA00022989"/>
    </source>
</evidence>
<dbReference type="Pfam" id="PF02656">
    <property type="entry name" value="DUF202"/>
    <property type="match status" value="1"/>
</dbReference>
<feature type="region of interest" description="Disordered" evidence="6">
    <location>
        <begin position="541"/>
        <end position="563"/>
    </location>
</feature>
<feature type="domain" description="SPX" evidence="8">
    <location>
        <begin position="1"/>
        <end position="139"/>
    </location>
</feature>
<dbReference type="OrthoDB" id="6493944at2759"/>
<gene>
    <name evidence="9" type="ORF">DL89DRAFT_275261</name>
</gene>
<dbReference type="InterPro" id="IPR042267">
    <property type="entry name" value="VTC_sf"/>
</dbReference>
<keyword evidence="3 7" id="KW-0812">Transmembrane</keyword>
<dbReference type="CDD" id="cd14480">
    <property type="entry name" value="SPX_VTC2_like"/>
    <property type="match status" value="1"/>
</dbReference>
<dbReference type="AlphaFoldDB" id="A0A1Y1W5B8"/>
<proteinExistence type="predicted"/>
<evidence type="ECO:0000256" key="2">
    <source>
        <dbReference type="ARBA" id="ARBA00022554"/>
    </source>
</evidence>
<accession>A0A1Y1W5B8</accession>
<feature type="transmembrane region" description="Helical" evidence="7">
    <location>
        <begin position="584"/>
        <end position="604"/>
    </location>
</feature>
<keyword evidence="5 7" id="KW-0472">Membrane</keyword>
<dbReference type="GeneID" id="63805930"/>
<dbReference type="Gene3D" id="3.20.100.30">
    <property type="entry name" value="VTC, catalytic tunnel domain"/>
    <property type="match status" value="1"/>
</dbReference>
<keyword evidence="10" id="KW-1185">Reference proteome</keyword>
<dbReference type="EMBL" id="MCFD01000009">
    <property type="protein sequence ID" value="ORX68717.1"/>
    <property type="molecule type" value="Genomic_DNA"/>
</dbReference>
<dbReference type="CDD" id="cd07751">
    <property type="entry name" value="PolyPPase_VTC4_like"/>
    <property type="match status" value="1"/>
</dbReference>
<evidence type="ECO:0000256" key="6">
    <source>
        <dbReference type="SAM" id="MobiDB-lite"/>
    </source>
</evidence>
<feature type="compositionally biased region" description="Basic residues" evidence="6">
    <location>
        <begin position="511"/>
        <end position="521"/>
    </location>
</feature>
<dbReference type="GO" id="GO:0033254">
    <property type="term" value="C:vacuolar transporter chaperone complex"/>
    <property type="evidence" value="ECO:0007669"/>
    <property type="project" value="TreeGrafter"/>
</dbReference>
<dbReference type="STRING" id="61395.A0A1Y1W5B8"/>
<dbReference type="InterPro" id="IPR003807">
    <property type="entry name" value="DUF202"/>
</dbReference>
<evidence type="ECO:0000256" key="1">
    <source>
        <dbReference type="ARBA" id="ARBA00004128"/>
    </source>
</evidence>
<evidence type="ECO:0000259" key="8">
    <source>
        <dbReference type="PROSITE" id="PS51382"/>
    </source>
</evidence>
<dbReference type="PANTHER" id="PTHR46140">
    <property type="entry name" value="VACUOLAR TRANSPORTER CHAPERONE 1-RELATED"/>
    <property type="match status" value="1"/>
</dbReference>
<dbReference type="InterPro" id="IPR051572">
    <property type="entry name" value="VTC_Complex_Subunit"/>
</dbReference>
<dbReference type="InterPro" id="IPR004331">
    <property type="entry name" value="SPX_dom"/>
</dbReference>
<evidence type="ECO:0000313" key="10">
    <source>
        <dbReference type="Proteomes" id="UP000193922"/>
    </source>
</evidence>
<comment type="caution">
    <text evidence="9">The sequence shown here is derived from an EMBL/GenBank/DDBJ whole genome shotgun (WGS) entry which is preliminary data.</text>
</comment>
<dbReference type="PANTHER" id="PTHR46140:SF1">
    <property type="entry name" value="VACUOLAR TRANSPORTER CHAPERONE COMPLEX SUBUNIT 4-RELATED"/>
    <property type="match status" value="1"/>
</dbReference>
<evidence type="ECO:0000313" key="9">
    <source>
        <dbReference type="EMBL" id="ORX68717.1"/>
    </source>
</evidence>
<dbReference type="Pfam" id="PF09359">
    <property type="entry name" value="VTC"/>
    <property type="match status" value="1"/>
</dbReference>
<comment type="subcellular location">
    <subcellularLocation>
        <location evidence="1">Vacuole membrane</location>
        <topology evidence="1">Multi-pass membrane protein</topology>
    </subcellularLocation>
</comment>